<evidence type="ECO:0000256" key="9">
    <source>
        <dbReference type="ARBA" id="ARBA00022840"/>
    </source>
</evidence>
<dbReference type="GO" id="GO:0005634">
    <property type="term" value="C:nucleus"/>
    <property type="evidence" value="ECO:0007669"/>
    <property type="project" value="UniProtKB-SubCell"/>
</dbReference>
<dbReference type="EMBL" id="JAHDVG010000480">
    <property type="protein sequence ID" value="KAH1174363.1"/>
    <property type="molecule type" value="Genomic_DNA"/>
</dbReference>
<keyword evidence="6" id="KW-0053">Apoptosis</keyword>
<dbReference type="Gene3D" id="3.10.110.10">
    <property type="entry name" value="Ubiquitin Conjugating Enzyme"/>
    <property type="match status" value="1"/>
</dbReference>
<evidence type="ECO:0000256" key="8">
    <source>
        <dbReference type="ARBA" id="ARBA00022786"/>
    </source>
</evidence>
<dbReference type="EC" id="2.3.2.23" evidence="3"/>
<dbReference type="PANTHER" id="PTHR46116">
    <property type="entry name" value="(E3-INDEPENDENT) E2 UBIQUITIN-CONJUGATING ENZYME"/>
    <property type="match status" value="1"/>
</dbReference>
<dbReference type="SMART" id="SM00212">
    <property type="entry name" value="UBCc"/>
    <property type="match status" value="1"/>
</dbReference>
<evidence type="ECO:0000259" key="15">
    <source>
        <dbReference type="PROSITE" id="PS50127"/>
    </source>
</evidence>
<keyword evidence="5" id="KW-0808">Transferase</keyword>
<evidence type="ECO:0000256" key="4">
    <source>
        <dbReference type="ARBA" id="ARBA00022490"/>
    </source>
</evidence>
<evidence type="ECO:0000256" key="13">
    <source>
        <dbReference type="ARBA" id="ARBA00042316"/>
    </source>
</evidence>
<evidence type="ECO:0000256" key="11">
    <source>
        <dbReference type="ARBA" id="ARBA00039894"/>
    </source>
</evidence>
<dbReference type="SUPFAM" id="SSF54495">
    <property type="entry name" value="UBC-like"/>
    <property type="match status" value="1"/>
</dbReference>
<evidence type="ECO:0000256" key="10">
    <source>
        <dbReference type="ARBA" id="ARBA00023242"/>
    </source>
</evidence>
<sequence length="275" mass="28757">MAESPAAEEAAAAAVLAAATSGGVPAGPGSGGAGSPGVFIPAELWAAAGFGAPPAGAGVPPGSGGAPLAGLPAAAAAAAGAALLTHSAFWDPTVSGDWDSERPSPACLLRIKRDIMSIYKEPPPGMFVVPDPHDMTKIHALITGPFDTPYEGGFFLFLFRCPPDYPIHPPRVKLMTTGNNTVRFNPNFYRNGKVCLSILGTWTGPAWSPAQSISSVLISIQSLMTENPYHNEPGFEQERHPGDSKNYNECIRHETIRVAVCDMLEGKCPCPDPLR</sequence>
<name>A0A9D3X7L2_9SAUR</name>
<keyword evidence="10" id="KW-0539">Nucleus</keyword>
<keyword evidence="8" id="KW-0833">Ubl conjugation pathway</keyword>
<dbReference type="CDD" id="cd23809">
    <property type="entry name" value="UBCc_UBE2Z"/>
    <property type="match status" value="1"/>
</dbReference>
<dbReference type="InterPro" id="IPR000608">
    <property type="entry name" value="UBC"/>
</dbReference>
<dbReference type="Proteomes" id="UP000827986">
    <property type="component" value="Unassembled WGS sequence"/>
</dbReference>
<dbReference type="InterPro" id="IPR016135">
    <property type="entry name" value="UBQ-conjugating_enzyme/RWD"/>
</dbReference>
<keyword evidence="4" id="KW-0963">Cytoplasm</keyword>
<dbReference type="GO" id="GO:0043066">
    <property type="term" value="P:negative regulation of apoptotic process"/>
    <property type="evidence" value="ECO:0007669"/>
    <property type="project" value="TreeGrafter"/>
</dbReference>
<evidence type="ECO:0000256" key="1">
    <source>
        <dbReference type="ARBA" id="ARBA00004123"/>
    </source>
</evidence>
<evidence type="ECO:0000256" key="2">
    <source>
        <dbReference type="ARBA" id="ARBA00004496"/>
    </source>
</evidence>
<accession>A0A9D3X7L2</accession>
<evidence type="ECO:0000256" key="12">
    <source>
        <dbReference type="ARBA" id="ARBA00041798"/>
    </source>
</evidence>
<proteinExistence type="predicted"/>
<comment type="caution">
    <text evidence="16">The sequence shown here is derived from an EMBL/GenBank/DDBJ whole genome shotgun (WGS) entry which is preliminary data.</text>
</comment>
<organism evidence="16 17">
    <name type="scientific">Mauremys mutica</name>
    <name type="common">yellowpond turtle</name>
    <dbReference type="NCBI Taxonomy" id="74926"/>
    <lineage>
        <taxon>Eukaryota</taxon>
        <taxon>Metazoa</taxon>
        <taxon>Chordata</taxon>
        <taxon>Craniata</taxon>
        <taxon>Vertebrata</taxon>
        <taxon>Euteleostomi</taxon>
        <taxon>Archelosauria</taxon>
        <taxon>Testudinata</taxon>
        <taxon>Testudines</taxon>
        <taxon>Cryptodira</taxon>
        <taxon>Durocryptodira</taxon>
        <taxon>Testudinoidea</taxon>
        <taxon>Geoemydidae</taxon>
        <taxon>Geoemydinae</taxon>
        <taxon>Mauremys</taxon>
    </lineage>
</organism>
<dbReference type="PROSITE" id="PS50127">
    <property type="entry name" value="UBC_2"/>
    <property type="match status" value="1"/>
</dbReference>
<protein>
    <recommendedName>
        <fullName evidence="11">Ubiquitin-conjugating enzyme E2 Z</fullName>
        <ecNumber evidence="3">2.3.2.23</ecNumber>
    </recommendedName>
    <alternativeName>
        <fullName evidence="12">E2 ubiquitin-conjugating enzyme Z</fullName>
    </alternativeName>
    <alternativeName>
        <fullName evidence="14">Ubiquitin carrier protein Z</fullName>
    </alternativeName>
    <alternativeName>
        <fullName evidence="13">Ubiquitin-protein ligase Z</fullName>
    </alternativeName>
</protein>
<dbReference type="GO" id="GO:0004869">
    <property type="term" value="F:cysteine-type endopeptidase inhibitor activity"/>
    <property type="evidence" value="ECO:0007669"/>
    <property type="project" value="TreeGrafter"/>
</dbReference>
<reference evidence="16" key="1">
    <citation type="submission" date="2021-09" db="EMBL/GenBank/DDBJ databases">
        <title>The genome of Mauremys mutica provides insights into the evolution of semi-aquatic lifestyle.</title>
        <authorList>
            <person name="Gong S."/>
            <person name="Gao Y."/>
        </authorList>
    </citation>
    <scope>NUCLEOTIDE SEQUENCE</scope>
    <source>
        <strain evidence="16">MM-2020</strain>
        <tissue evidence="16">Muscle</tissue>
    </source>
</reference>
<keyword evidence="7" id="KW-0547">Nucleotide-binding</keyword>
<keyword evidence="17" id="KW-1185">Reference proteome</keyword>
<evidence type="ECO:0000313" key="16">
    <source>
        <dbReference type="EMBL" id="KAH1174363.1"/>
    </source>
</evidence>
<evidence type="ECO:0000256" key="14">
    <source>
        <dbReference type="ARBA" id="ARBA00042401"/>
    </source>
</evidence>
<dbReference type="GO" id="GO:0005737">
    <property type="term" value="C:cytoplasm"/>
    <property type="evidence" value="ECO:0007669"/>
    <property type="project" value="UniProtKB-SubCell"/>
</dbReference>
<comment type="subcellular location">
    <subcellularLocation>
        <location evidence="2">Cytoplasm</location>
    </subcellularLocation>
    <subcellularLocation>
        <location evidence="1">Nucleus</location>
    </subcellularLocation>
</comment>
<evidence type="ECO:0000256" key="3">
    <source>
        <dbReference type="ARBA" id="ARBA00012486"/>
    </source>
</evidence>
<evidence type="ECO:0000256" key="5">
    <source>
        <dbReference type="ARBA" id="ARBA00022679"/>
    </source>
</evidence>
<dbReference type="PANTHER" id="PTHR46116:SF26">
    <property type="entry name" value="UBIQUITIN-CONJUGATING ENZYME E2 Z"/>
    <property type="match status" value="1"/>
</dbReference>
<feature type="domain" description="UBC core" evidence="15">
    <location>
        <begin position="106"/>
        <end position="260"/>
    </location>
</feature>
<gene>
    <name evidence="16" type="ORF">KIL84_002507</name>
</gene>
<dbReference type="GO" id="GO:0006915">
    <property type="term" value="P:apoptotic process"/>
    <property type="evidence" value="ECO:0007669"/>
    <property type="project" value="UniProtKB-KW"/>
</dbReference>
<dbReference type="Pfam" id="PF00179">
    <property type="entry name" value="UQ_con"/>
    <property type="match status" value="1"/>
</dbReference>
<dbReference type="GO" id="GO:0061631">
    <property type="term" value="F:ubiquitin conjugating enzyme activity"/>
    <property type="evidence" value="ECO:0007669"/>
    <property type="project" value="UniProtKB-EC"/>
</dbReference>
<dbReference type="AlphaFoldDB" id="A0A9D3X7L2"/>
<evidence type="ECO:0000313" key="17">
    <source>
        <dbReference type="Proteomes" id="UP000827986"/>
    </source>
</evidence>
<dbReference type="GO" id="GO:0005524">
    <property type="term" value="F:ATP binding"/>
    <property type="evidence" value="ECO:0007669"/>
    <property type="project" value="UniProtKB-KW"/>
</dbReference>
<keyword evidence="9" id="KW-0067">ATP-binding</keyword>
<dbReference type="FunFam" id="3.10.110.10:FF:000046">
    <property type="entry name" value="Ubiquitin-conjugating enzyme E2 Z"/>
    <property type="match status" value="1"/>
</dbReference>
<evidence type="ECO:0000256" key="6">
    <source>
        <dbReference type="ARBA" id="ARBA00022703"/>
    </source>
</evidence>
<evidence type="ECO:0000256" key="7">
    <source>
        <dbReference type="ARBA" id="ARBA00022741"/>
    </source>
</evidence>